<dbReference type="Pfam" id="PF14529">
    <property type="entry name" value="Exo_endo_phos_2"/>
    <property type="match status" value="1"/>
</dbReference>
<reference evidence="2 3" key="1">
    <citation type="journal article" date="2012" name="BMC Genomics">
        <title>Comparative genomic analysis of human infective Trypanosoma cruzi lineages with the bat-restricted subspecies T. cruzi marinkellei.</title>
        <authorList>
            <person name="Franzen O."/>
            <person name="Talavera-Lopez C."/>
            <person name="Ochaya S."/>
            <person name="Butler C.E."/>
            <person name="Messenger L.A."/>
            <person name="Lewis M.D."/>
            <person name="Llewellyn M.S."/>
            <person name="Marinkelle C.J."/>
            <person name="Tyler K.M."/>
            <person name="Miles M.A."/>
            <person name="Andersson B."/>
        </authorList>
    </citation>
    <scope>NUCLEOTIDE SEQUENCE [LARGE SCALE GENOMIC DNA]</scope>
    <source>
        <strain evidence="2 3">B7</strain>
    </source>
</reference>
<keyword evidence="3" id="KW-1185">Reference proteome</keyword>
<name>K2N2U1_TRYCR</name>
<feature type="non-terminal residue" evidence="2">
    <location>
        <position position="385"/>
    </location>
</feature>
<feature type="domain" description="Endonuclease/exonuclease/phosphatase" evidence="1">
    <location>
        <begin position="62"/>
        <end position="172"/>
    </location>
</feature>
<gene>
    <name evidence="2" type="ORF">MOQ_003894</name>
</gene>
<organism evidence="2 3">
    <name type="scientific">Trypanosoma cruzi marinkellei</name>
    <dbReference type="NCBI Taxonomy" id="85056"/>
    <lineage>
        <taxon>Eukaryota</taxon>
        <taxon>Discoba</taxon>
        <taxon>Euglenozoa</taxon>
        <taxon>Kinetoplastea</taxon>
        <taxon>Metakinetoplastina</taxon>
        <taxon>Trypanosomatida</taxon>
        <taxon>Trypanosomatidae</taxon>
        <taxon>Trypanosoma</taxon>
        <taxon>Schizotrypanum</taxon>
    </lineage>
</organism>
<dbReference type="AlphaFoldDB" id="K2N2U1"/>
<dbReference type="Proteomes" id="UP000007350">
    <property type="component" value="Unassembled WGS sequence"/>
</dbReference>
<evidence type="ECO:0000313" key="2">
    <source>
        <dbReference type="EMBL" id="EKF32259.1"/>
    </source>
</evidence>
<dbReference type="GO" id="GO:0003824">
    <property type="term" value="F:catalytic activity"/>
    <property type="evidence" value="ECO:0007669"/>
    <property type="project" value="InterPro"/>
</dbReference>
<dbReference type="InterPro" id="IPR036691">
    <property type="entry name" value="Endo/exonu/phosph_ase_sf"/>
</dbReference>
<dbReference type="Gene3D" id="3.60.10.10">
    <property type="entry name" value="Endonuclease/exonuclease/phosphatase"/>
    <property type="match status" value="1"/>
</dbReference>
<dbReference type="OrthoDB" id="3942396at2759"/>
<proteinExistence type="predicted"/>
<protein>
    <recommendedName>
        <fullName evidence="1">Endonuclease/exonuclease/phosphatase domain-containing protein</fullName>
    </recommendedName>
</protein>
<comment type="caution">
    <text evidence="2">The sequence shown here is derived from an EMBL/GenBank/DDBJ whole genome shotgun (WGS) entry which is preliminary data.</text>
</comment>
<evidence type="ECO:0000313" key="3">
    <source>
        <dbReference type="Proteomes" id="UP000007350"/>
    </source>
</evidence>
<dbReference type="SUPFAM" id="SSF56219">
    <property type="entry name" value="DNase I-like"/>
    <property type="match status" value="1"/>
</dbReference>
<sequence length="385" mass="44006">MHTGDYALYAQSRVGRGGGVAVLVRKTLRSRCTPFTIPQHDTSLEVVVAQVALDQNRDPIAASAYMRPPPQRPQSFRRFLNRLPVSLPPLLCGDFNMQHPRWEPFLENSPSEVAAEFSELCTDAGLALVNTPREITHAPGTSERSCIDLKWSKHLTVSDWSASVTPLSDHYMLTSTPHQAFKDTIPSAPRMFYSWGKCKWDLFAKYLDAQLPAYDYKKQSNGIKAFTRALTISYRRHCPRGMHKDGARLWDDTLTEAERIATDSKARYLQLSTPDCEAEMQRTRSEFFSLLRERLRNTYPRRISELNPGEPLAWKYISGRKKASLPSPTSMLLGDGQHTYRGQQGGQRTLSMASFFHPTPSKGSMVFQRHQTTKYRFEHCFFFRF</sequence>
<accession>K2N2U1</accession>
<dbReference type="InterPro" id="IPR005135">
    <property type="entry name" value="Endo/exonuclease/phosphatase"/>
</dbReference>
<evidence type="ECO:0000259" key="1">
    <source>
        <dbReference type="Pfam" id="PF14529"/>
    </source>
</evidence>
<dbReference type="EMBL" id="AHKC01010009">
    <property type="protein sequence ID" value="EKF32259.1"/>
    <property type="molecule type" value="Genomic_DNA"/>
</dbReference>